<evidence type="ECO:0000313" key="1">
    <source>
        <dbReference type="EMBL" id="EME50102.1"/>
    </source>
</evidence>
<feature type="non-terminal residue" evidence="1">
    <location>
        <position position="63"/>
    </location>
</feature>
<dbReference type="Proteomes" id="UP000016933">
    <property type="component" value="Unassembled WGS sequence"/>
</dbReference>
<gene>
    <name evidence="1" type="ORF">DOTSEDRAFT_68840</name>
</gene>
<sequence>MSLDCEASSPNSEIFLCQSNERCDLRSLYPRSSSVSRAVGSEVPKACSSWPPPCYEHSSQGNN</sequence>
<keyword evidence="2" id="KW-1185">Reference proteome</keyword>
<accession>N1Q339</accession>
<reference evidence="2" key="1">
    <citation type="journal article" date="2012" name="PLoS Genet.">
        <title>The genomes of the fungal plant pathogens Cladosporium fulvum and Dothistroma septosporum reveal adaptation to different hosts and lifestyles but also signatures of common ancestry.</title>
        <authorList>
            <person name="de Wit P.J.G.M."/>
            <person name="van der Burgt A."/>
            <person name="Oekmen B."/>
            <person name="Stergiopoulos I."/>
            <person name="Abd-Elsalam K.A."/>
            <person name="Aerts A.L."/>
            <person name="Bahkali A.H."/>
            <person name="Beenen H.G."/>
            <person name="Chettri P."/>
            <person name="Cox M.P."/>
            <person name="Datema E."/>
            <person name="de Vries R.P."/>
            <person name="Dhillon B."/>
            <person name="Ganley A.R."/>
            <person name="Griffiths S.A."/>
            <person name="Guo Y."/>
            <person name="Hamelin R.C."/>
            <person name="Henrissat B."/>
            <person name="Kabir M.S."/>
            <person name="Jashni M.K."/>
            <person name="Kema G."/>
            <person name="Klaubauf S."/>
            <person name="Lapidus A."/>
            <person name="Levasseur A."/>
            <person name="Lindquist E."/>
            <person name="Mehrabi R."/>
            <person name="Ohm R.A."/>
            <person name="Owen T.J."/>
            <person name="Salamov A."/>
            <person name="Schwelm A."/>
            <person name="Schijlen E."/>
            <person name="Sun H."/>
            <person name="van den Burg H.A."/>
            <person name="van Ham R.C.H.J."/>
            <person name="Zhang S."/>
            <person name="Goodwin S.B."/>
            <person name="Grigoriev I.V."/>
            <person name="Collemare J."/>
            <person name="Bradshaw R.E."/>
        </authorList>
    </citation>
    <scope>NUCLEOTIDE SEQUENCE [LARGE SCALE GENOMIC DNA]</scope>
    <source>
        <strain evidence="2">NZE10 / CBS 128990</strain>
    </source>
</reference>
<name>N1Q339_DOTSN</name>
<evidence type="ECO:0000313" key="2">
    <source>
        <dbReference type="Proteomes" id="UP000016933"/>
    </source>
</evidence>
<dbReference type="HOGENOM" id="CLU_2891977_0_0_1"/>
<reference evidence="1 2" key="2">
    <citation type="journal article" date="2012" name="PLoS Pathog.">
        <title>Diverse lifestyles and strategies of plant pathogenesis encoded in the genomes of eighteen Dothideomycetes fungi.</title>
        <authorList>
            <person name="Ohm R.A."/>
            <person name="Feau N."/>
            <person name="Henrissat B."/>
            <person name="Schoch C.L."/>
            <person name="Horwitz B.A."/>
            <person name="Barry K.W."/>
            <person name="Condon B.J."/>
            <person name="Copeland A.C."/>
            <person name="Dhillon B."/>
            <person name="Glaser F."/>
            <person name="Hesse C.N."/>
            <person name="Kosti I."/>
            <person name="LaButti K."/>
            <person name="Lindquist E.A."/>
            <person name="Lucas S."/>
            <person name="Salamov A.A."/>
            <person name="Bradshaw R.E."/>
            <person name="Ciuffetti L."/>
            <person name="Hamelin R.C."/>
            <person name="Kema G.H.J."/>
            <person name="Lawrence C."/>
            <person name="Scott J.A."/>
            <person name="Spatafora J.W."/>
            <person name="Turgeon B.G."/>
            <person name="de Wit P.J.G.M."/>
            <person name="Zhong S."/>
            <person name="Goodwin S.B."/>
            <person name="Grigoriev I.V."/>
        </authorList>
    </citation>
    <scope>NUCLEOTIDE SEQUENCE [LARGE SCALE GENOMIC DNA]</scope>
    <source>
        <strain evidence="2">NZE10 / CBS 128990</strain>
    </source>
</reference>
<organism evidence="1 2">
    <name type="scientific">Dothistroma septosporum (strain NZE10 / CBS 128990)</name>
    <name type="common">Red band needle blight fungus</name>
    <name type="synonym">Mycosphaerella pini</name>
    <dbReference type="NCBI Taxonomy" id="675120"/>
    <lineage>
        <taxon>Eukaryota</taxon>
        <taxon>Fungi</taxon>
        <taxon>Dikarya</taxon>
        <taxon>Ascomycota</taxon>
        <taxon>Pezizomycotina</taxon>
        <taxon>Dothideomycetes</taxon>
        <taxon>Dothideomycetidae</taxon>
        <taxon>Mycosphaerellales</taxon>
        <taxon>Mycosphaerellaceae</taxon>
        <taxon>Dothistroma</taxon>
    </lineage>
</organism>
<dbReference type="EMBL" id="KB446535">
    <property type="protein sequence ID" value="EME50102.1"/>
    <property type="molecule type" value="Genomic_DNA"/>
</dbReference>
<dbReference type="AlphaFoldDB" id="N1Q339"/>
<protein>
    <submittedName>
        <fullName evidence="1">Uncharacterized protein</fullName>
    </submittedName>
</protein>
<proteinExistence type="predicted"/>